<dbReference type="AlphaFoldDB" id="A0A6B9F6M9"/>
<feature type="transmembrane region" description="Helical" evidence="1">
    <location>
        <begin position="68"/>
        <end position="101"/>
    </location>
</feature>
<evidence type="ECO:0000313" key="2">
    <source>
        <dbReference type="EMBL" id="QGX94001.1"/>
    </source>
</evidence>
<organism evidence="2 3">
    <name type="scientific">Haloplanus rallus</name>
    <dbReference type="NCBI Taxonomy" id="1816183"/>
    <lineage>
        <taxon>Archaea</taxon>
        <taxon>Methanobacteriati</taxon>
        <taxon>Methanobacteriota</taxon>
        <taxon>Stenosarchaea group</taxon>
        <taxon>Halobacteria</taxon>
        <taxon>Halobacteriales</taxon>
        <taxon>Haloferacaceae</taxon>
        <taxon>Haloplanus</taxon>
    </lineage>
</organism>
<dbReference type="KEGG" id="hra:EI982_04000"/>
<name>A0A6B9F6M9_9EURY</name>
<evidence type="ECO:0000313" key="3">
    <source>
        <dbReference type="Proteomes" id="UP000428325"/>
    </source>
</evidence>
<dbReference type="GeneID" id="99245449"/>
<keyword evidence="3" id="KW-1185">Reference proteome</keyword>
<proteinExistence type="predicted"/>
<evidence type="ECO:0000256" key="1">
    <source>
        <dbReference type="SAM" id="Phobius"/>
    </source>
</evidence>
<feature type="transmembrane region" description="Helical" evidence="1">
    <location>
        <begin position="30"/>
        <end position="47"/>
    </location>
</feature>
<protein>
    <submittedName>
        <fullName evidence="2">Uncharacterized protein</fullName>
    </submittedName>
</protein>
<dbReference type="Proteomes" id="UP000428325">
    <property type="component" value="Chromosome"/>
</dbReference>
<dbReference type="RefSeq" id="WP_157688236.1">
    <property type="nucleotide sequence ID" value="NZ_CP034345.1"/>
</dbReference>
<gene>
    <name evidence="2" type="ORF">EI982_04000</name>
</gene>
<keyword evidence="1" id="KW-1133">Transmembrane helix</keyword>
<accession>A0A6B9F6M9</accession>
<reference evidence="2 3" key="1">
    <citation type="submission" date="2018-12" db="EMBL/GenBank/DDBJ databases">
        <title>Complete genome sequence of Haloplanus rallus MBLA0036.</title>
        <authorList>
            <person name="Nam Y.-d."/>
            <person name="Kang J."/>
            <person name="Chung W.-H."/>
            <person name="Park Y.S."/>
        </authorList>
    </citation>
    <scope>NUCLEOTIDE SEQUENCE [LARGE SCALE GENOMIC DNA]</scope>
    <source>
        <strain evidence="2 3">MBLA0036</strain>
    </source>
</reference>
<sequence length="115" mass="12033">MPSTIRTWQLPALVAAFLVVAYAFVVANNLLLGVFAAALLYLLAWVIDRASSGNPLEDMTRARRLATGAVVLVVLAYSVVVAASVLLGVLVSATVVAVAWITSPLGPVAGWLDSR</sequence>
<keyword evidence="1" id="KW-0812">Transmembrane</keyword>
<dbReference type="EMBL" id="CP034345">
    <property type="protein sequence ID" value="QGX94001.1"/>
    <property type="molecule type" value="Genomic_DNA"/>
</dbReference>
<keyword evidence="1" id="KW-0472">Membrane</keyword>
<feature type="transmembrane region" description="Helical" evidence="1">
    <location>
        <begin position="7"/>
        <end position="24"/>
    </location>
</feature>